<dbReference type="AlphaFoldDB" id="A0A2I6S923"/>
<protein>
    <recommendedName>
        <fullName evidence="4">Fimbrial assembly protein</fullName>
    </recommendedName>
</protein>
<reference evidence="2 3" key="1">
    <citation type="submission" date="2018-01" db="EMBL/GenBank/DDBJ databases">
        <authorList>
            <person name="Fu G.-Y."/>
        </authorList>
    </citation>
    <scope>NUCLEOTIDE SEQUENCE [LARGE SCALE GENOMIC DNA]</scope>
    <source>
        <strain evidence="2 3">SY39</strain>
    </source>
</reference>
<dbReference type="InterPro" id="IPR007813">
    <property type="entry name" value="PilN"/>
</dbReference>
<evidence type="ECO:0000313" key="2">
    <source>
        <dbReference type="EMBL" id="AUN95754.1"/>
    </source>
</evidence>
<dbReference type="SUPFAM" id="SSF53067">
    <property type="entry name" value="Actin-like ATPase domain"/>
    <property type="match status" value="1"/>
</dbReference>
<evidence type="ECO:0008006" key="4">
    <source>
        <dbReference type="Google" id="ProtNLM"/>
    </source>
</evidence>
<proteinExistence type="predicted"/>
<keyword evidence="3" id="KW-1185">Reference proteome</keyword>
<name>A0A2I6S923_9RHOO</name>
<dbReference type="Proteomes" id="UP000242205">
    <property type="component" value="Chromosome"/>
</dbReference>
<accession>A0A2I6S923</accession>
<keyword evidence="1" id="KW-0812">Transmembrane</keyword>
<dbReference type="Pfam" id="PF05137">
    <property type="entry name" value="PilN"/>
    <property type="match status" value="1"/>
</dbReference>
<evidence type="ECO:0000256" key="1">
    <source>
        <dbReference type="SAM" id="Phobius"/>
    </source>
</evidence>
<organism evidence="2 3">
    <name type="scientific">Pseudazoarcus pumilus</name>
    <dbReference type="NCBI Taxonomy" id="2067960"/>
    <lineage>
        <taxon>Bacteria</taxon>
        <taxon>Pseudomonadati</taxon>
        <taxon>Pseudomonadota</taxon>
        <taxon>Betaproteobacteria</taxon>
        <taxon>Rhodocyclales</taxon>
        <taxon>Zoogloeaceae</taxon>
        <taxon>Pseudazoarcus</taxon>
    </lineage>
</organism>
<keyword evidence="1" id="KW-1133">Transmembrane helix</keyword>
<dbReference type="KEGG" id="atw:C0099_12910"/>
<sequence length="333" mass="37046">MLFGFDLRRIGALWRQGWAEVARWRPVRRILPQLPVDVHHADGRWLRWSGDAARVLPTAAPTGTHFAIEVPADAVLFRHLRLPALPPEEIEAAVRLDVATAAPFPAERCVTGWRVDATTDGRLDVTLAITSQDQIERLLGAAGDGPRGGQAELWAFDGDRPVVLRGFGERRREAAQRGRLFRVLALCGLALMLAVVLAVVPVWQARSQVFDAQARFDALRIETRSVVDTRDRLVDRGRRVEAVRNWLDAEVPLLPLLDRLTALLPDSAYLTGLEVRDEVVTASGLAQNAAGLMERLGEHPGFADFRPSGISRDRVSGLETFRIEFRFRPEGDQ</sequence>
<feature type="transmembrane region" description="Helical" evidence="1">
    <location>
        <begin position="180"/>
        <end position="203"/>
    </location>
</feature>
<dbReference type="InterPro" id="IPR043129">
    <property type="entry name" value="ATPase_NBD"/>
</dbReference>
<evidence type="ECO:0000313" key="3">
    <source>
        <dbReference type="Proteomes" id="UP000242205"/>
    </source>
</evidence>
<keyword evidence="1" id="KW-0472">Membrane</keyword>
<dbReference type="EMBL" id="CP025682">
    <property type="protein sequence ID" value="AUN95754.1"/>
    <property type="molecule type" value="Genomic_DNA"/>
</dbReference>
<gene>
    <name evidence="2" type="ORF">C0099_12910</name>
</gene>